<accession>A0A0S6W369</accession>
<evidence type="ECO:0000313" key="3">
    <source>
        <dbReference type="Proteomes" id="UP000030700"/>
    </source>
</evidence>
<sequence>MKISHRAYNSEGDDFKKLCQFIIADNRVKQEYFTWSLGRIVDWKYGLWSDEKRFPTFFRKNAELWLNYFDELVGFAISENGDRMFWIFVKEGYAHLYADILRWVLDHWSAREGNLLTEMTDIQHAQMYTLEQFGFISKGVCEVTRMFDLRQQPVSPRLPEGFTIADMAANNDLMGKATLQVNAFRNACVMNIDLLAREYVHESPIYRPEFDLFVLNAQGEHVAGCEAFIDDTNGVAEIERVCTRSDYRRRGLAQAVIHACFERLRTHGIATAYITGGNANTIDLYGKLEHVKAITRIYYEFAA</sequence>
<dbReference type="STRING" id="1499966.U14_03980"/>
<feature type="domain" description="N-acetyltransferase" evidence="1">
    <location>
        <begin position="162"/>
        <end position="303"/>
    </location>
</feature>
<organism evidence="2">
    <name type="scientific">Candidatus Moduliflexus flocculans</name>
    <dbReference type="NCBI Taxonomy" id="1499966"/>
    <lineage>
        <taxon>Bacteria</taxon>
        <taxon>Candidatus Moduliflexota</taxon>
        <taxon>Candidatus Moduliflexia</taxon>
        <taxon>Candidatus Moduliflexales</taxon>
        <taxon>Candidatus Moduliflexaceae</taxon>
    </lineage>
</organism>
<name>A0A0S6W369_9BACT</name>
<keyword evidence="3" id="KW-1185">Reference proteome</keyword>
<dbReference type="SUPFAM" id="SSF55729">
    <property type="entry name" value="Acyl-CoA N-acyltransferases (Nat)"/>
    <property type="match status" value="1"/>
</dbReference>
<dbReference type="InterPro" id="IPR016181">
    <property type="entry name" value="Acyl_CoA_acyltransferase"/>
</dbReference>
<dbReference type="Gene3D" id="3.40.630.30">
    <property type="match status" value="1"/>
</dbReference>
<proteinExistence type="predicted"/>
<dbReference type="Pfam" id="PF00583">
    <property type="entry name" value="Acetyltransf_1"/>
    <property type="match status" value="1"/>
</dbReference>
<protein>
    <submittedName>
        <fullName evidence="2">GCN5-related N-acetyltransferase</fullName>
    </submittedName>
</protein>
<gene>
    <name evidence="2" type="ORF">U14_03980</name>
</gene>
<evidence type="ECO:0000313" key="2">
    <source>
        <dbReference type="EMBL" id="GAK52724.1"/>
    </source>
</evidence>
<reference evidence="2" key="1">
    <citation type="journal article" date="2015" name="PeerJ">
        <title>First genomic representation of candidate bacterial phylum KSB3 points to enhanced environmental sensing as a trigger of wastewater bulking.</title>
        <authorList>
            <person name="Sekiguchi Y."/>
            <person name="Ohashi A."/>
            <person name="Parks D.H."/>
            <person name="Yamauchi T."/>
            <person name="Tyson G.W."/>
            <person name="Hugenholtz P."/>
        </authorList>
    </citation>
    <scope>NUCLEOTIDE SEQUENCE [LARGE SCALE GENOMIC DNA]</scope>
</reference>
<evidence type="ECO:0000259" key="1">
    <source>
        <dbReference type="PROSITE" id="PS51186"/>
    </source>
</evidence>
<dbReference type="InterPro" id="IPR000182">
    <property type="entry name" value="GNAT_dom"/>
</dbReference>
<dbReference type="EMBL" id="DF820459">
    <property type="protein sequence ID" value="GAK52724.1"/>
    <property type="molecule type" value="Genomic_DNA"/>
</dbReference>
<dbReference type="CDD" id="cd04301">
    <property type="entry name" value="NAT_SF"/>
    <property type="match status" value="1"/>
</dbReference>
<dbReference type="GO" id="GO:0016747">
    <property type="term" value="F:acyltransferase activity, transferring groups other than amino-acyl groups"/>
    <property type="evidence" value="ECO:0007669"/>
    <property type="project" value="InterPro"/>
</dbReference>
<dbReference type="Proteomes" id="UP000030700">
    <property type="component" value="Unassembled WGS sequence"/>
</dbReference>
<keyword evidence="2" id="KW-0808">Transferase</keyword>
<dbReference type="PROSITE" id="PS51186">
    <property type="entry name" value="GNAT"/>
    <property type="match status" value="1"/>
</dbReference>
<dbReference type="HOGENOM" id="CLU_056890_4_0_0"/>
<dbReference type="AlphaFoldDB" id="A0A0S6W369"/>